<evidence type="ECO:0000256" key="1">
    <source>
        <dbReference type="ARBA" id="ARBA00004370"/>
    </source>
</evidence>
<evidence type="ECO:0000256" key="3">
    <source>
        <dbReference type="ARBA" id="ARBA00022989"/>
    </source>
</evidence>
<name>A0AAD7ZL03_DIPPU</name>
<feature type="transmembrane region" description="Helical" evidence="6">
    <location>
        <begin position="147"/>
        <end position="169"/>
    </location>
</feature>
<evidence type="ECO:0000313" key="8">
    <source>
        <dbReference type="EMBL" id="KAJ9581798.1"/>
    </source>
</evidence>
<keyword evidence="2 6" id="KW-0812">Transmembrane</keyword>
<dbReference type="GO" id="GO:0016020">
    <property type="term" value="C:membrane"/>
    <property type="evidence" value="ECO:0007669"/>
    <property type="project" value="UniProtKB-SubCell"/>
</dbReference>
<comment type="caution">
    <text evidence="8">The sequence shown here is derived from an EMBL/GenBank/DDBJ whole genome shotgun (WGS) entry which is preliminary data.</text>
</comment>
<keyword evidence="3 6" id="KW-1133">Transmembrane helix</keyword>
<evidence type="ECO:0000313" key="9">
    <source>
        <dbReference type="Proteomes" id="UP001233999"/>
    </source>
</evidence>
<evidence type="ECO:0000256" key="5">
    <source>
        <dbReference type="SAM" id="Coils"/>
    </source>
</evidence>
<feature type="domain" description="TMEM205-like" evidence="7">
    <location>
        <begin position="147"/>
        <end position="241"/>
    </location>
</feature>
<dbReference type="AlphaFoldDB" id="A0AAD7ZL03"/>
<reference evidence="8" key="1">
    <citation type="journal article" date="2023" name="IScience">
        <title>Live-bearing cockroach genome reveals convergent evolutionary mechanisms linked to viviparity in insects and beyond.</title>
        <authorList>
            <person name="Fouks B."/>
            <person name="Harrison M.C."/>
            <person name="Mikhailova A.A."/>
            <person name="Marchal E."/>
            <person name="English S."/>
            <person name="Carruthers M."/>
            <person name="Jennings E.C."/>
            <person name="Chiamaka E.L."/>
            <person name="Frigard R.A."/>
            <person name="Pippel M."/>
            <person name="Attardo G.M."/>
            <person name="Benoit J.B."/>
            <person name="Bornberg-Bauer E."/>
            <person name="Tobe S.S."/>
        </authorList>
    </citation>
    <scope>NUCLEOTIDE SEQUENCE</scope>
    <source>
        <strain evidence="8">Stay&amp;Tobe</strain>
    </source>
</reference>
<feature type="coiled-coil region" evidence="5">
    <location>
        <begin position="22"/>
        <end position="49"/>
    </location>
</feature>
<feature type="transmembrane region" description="Helical" evidence="6">
    <location>
        <begin position="181"/>
        <end position="201"/>
    </location>
</feature>
<dbReference type="PANTHER" id="PTHR23241">
    <property type="entry name" value="LATE EMBRYOGENESIS ABUNDANT PLANTS LEA-RELATED"/>
    <property type="match status" value="1"/>
</dbReference>
<keyword evidence="5" id="KW-0175">Coiled coil</keyword>
<dbReference type="Proteomes" id="UP001233999">
    <property type="component" value="Unassembled WGS sequence"/>
</dbReference>
<evidence type="ECO:0000256" key="4">
    <source>
        <dbReference type="ARBA" id="ARBA00023136"/>
    </source>
</evidence>
<evidence type="ECO:0000259" key="7">
    <source>
        <dbReference type="Pfam" id="PF13664"/>
    </source>
</evidence>
<organism evidence="8 9">
    <name type="scientific">Diploptera punctata</name>
    <name type="common">Pacific beetle cockroach</name>
    <dbReference type="NCBI Taxonomy" id="6984"/>
    <lineage>
        <taxon>Eukaryota</taxon>
        <taxon>Metazoa</taxon>
        <taxon>Ecdysozoa</taxon>
        <taxon>Arthropoda</taxon>
        <taxon>Hexapoda</taxon>
        <taxon>Insecta</taxon>
        <taxon>Pterygota</taxon>
        <taxon>Neoptera</taxon>
        <taxon>Polyneoptera</taxon>
        <taxon>Dictyoptera</taxon>
        <taxon>Blattodea</taxon>
        <taxon>Blaberoidea</taxon>
        <taxon>Blaberidae</taxon>
        <taxon>Diplopterinae</taxon>
        <taxon>Diploptera</taxon>
    </lineage>
</organism>
<accession>A0AAD7ZL03</accession>
<feature type="transmembrane region" description="Helical" evidence="6">
    <location>
        <begin position="213"/>
        <end position="234"/>
    </location>
</feature>
<evidence type="ECO:0000256" key="6">
    <source>
        <dbReference type="SAM" id="Phobius"/>
    </source>
</evidence>
<evidence type="ECO:0000256" key="2">
    <source>
        <dbReference type="ARBA" id="ARBA00022692"/>
    </source>
</evidence>
<dbReference type="EMBL" id="JASPKZ010007842">
    <property type="protein sequence ID" value="KAJ9581798.1"/>
    <property type="molecule type" value="Genomic_DNA"/>
</dbReference>
<reference evidence="8" key="2">
    <citation type="submission" date="2023-05" db="EMBL/GenBank/DDBJ databases">
        <authorList>
            <person name="Fouks B."/>
        </authorList>
    </citation>
    <scope>NUCLEOTIDE SEQUENCE</scope>
    <source>
        <strain evidence="8">Stay&amp;Tobe</strain>
        <tissue evidence="8">Testes</tissue>
    </source>
</reference>
<feature type="transmembrane region" description="Helical" evidence="6">
    <location>
        <begin position="284"/>
        <end position="305"/>
    </location>
</feature>
<keyword evidence="9" id="KW-1185">Reference proteome</keyword>
<feature type="transmembrane region" description="Helical" evidence="6">
    <location>
        <begin position="109"/>
        <end position="127"/>
    </location>
</feature>
<proteinExistence type="predicted"/>
<dbReference type="InterPro" id="IPR025423">
    <property type="entry name" value="TMEM205-like"/>
</dbReference>
<sequence>MCLRKVYQRSKINEETVSPVVQDSKKQHLQKLRKQKRKAIQEYKKREVSTPVCNNVKIPTSEVYAPIYKDILTVATEKHRDMICAFYNLLEKFQQTKTYRILFHTTQPAHMLMIVAVTSTFMIINQAKNKTDIPRSPMMSLIYLSAFMMHFGAQMWMTFVSGLSLYFSIPRHTFGEVQQVLFPRYFGLNSFLSLVTLVIFVKLHPLCTWDTHLTIQVGAMIICFLLELLIRLYLAPPLLSLIAAKLAMEKAAGVGMEVGRHDPGPLAKCPHYVKIHKAFRKVHMTIAIGNLMSIACTIVHVLYLANKICVL</sequence>
<dbReference type="Pfam" id="PF13664">
    <property type="entry name" value="DUF4149"/>
    <property type="match status" value="1"/>
</dbReference>
<dbReference type="InterPro" id="IPR053009">
    <property type="entry name" value="Xanthocillin_Biosynth-Assoc"/>
</dbReference>
<gene>
    <name evidence="8" type="ORF">L9F63_003867</name>
</gene>
<keyword evidence="4 6" id="KW-0472">Membrane</keyword>
<protein>
    <recommendedName>
        <fullName evidence="7">TMEM205-like domain-containing protein</fullName>
    </recommendedName>
</protein>
<comment type="subcellular location">
    <subcellularLocation>
        <location evidence="1">Membrane</location>
    </subcellularLocation>
</comment>
<dbReference type="PANTHER" id="PTHR23241:SF102">
    <property type="entry name" value="LD23009P"/>
    <property type="match status" value="1"/>
</dbReference>